<sequence>MNVYDAIMKRRTIRKFEQKAVSEDNLVKLVDCARVAAYGANVQPLKFMIVNNSETLQKIYPMTKWAGYLADGAPKENERPAAYIAVLGDSSIKSNKMYEVEAGAAVTTMMLEAVEMGLGTCWLGAIQRDEIKKLLKLDENLDVVYLLAVGYPKQESKIVDMKDNDVKYYEDENGVINVPKRSLEEILIK</sequence>
<keyword evidence="5" id="KW-0560">Oxidoreductase</keyword>
<evidence type="ECO:0000256" key="3">
    <source>
        <dbReference type="ARBA" id="ARBA00022630"/>
    </source>
</evidence>
<keyword evidence="3" id="KW-0285">Flavoprotein</keyword>
<protein>
    <submittedName>
        <fullName evidence="7">Nitroreductase family protein</fullName>
    </submittedName>
</protein>
<comment type="similarity">
    <text evidence="2">Belongs to the nitroreductase family.</text>
</comment>
<name>A0AAE3J8Y4_9FIRM</name>
<comment type="caution">
    <text evidence="7">The sequence shown here is derived from an EMBL/GenBank/DDBJ whole genome shotgun (WGS) entry which is preliminary data.</text>
</comment>
<evidence type="ECO:0000313" key="8">
    <source>
        <dbReference type="Proteomes" id="UP001198242"/>
    </source>
</evidence>
<dbReference type="SUPFAM" id="SSF55469">
    <property type="entry name" value="FMN-dependent nitroreductase-like"/>
    <property type="match status" value="1"/>
</dbReference>
<dbReference type="PANTHER" id="PTHR43673">
    <property type="entry name" value="NAD(P)H NITROREDUCTASE YDGI-RELATED"/>
    <property type="match status" value="1"/>
</dbReference>
<evidence type="ECO:0000256" key="1">
    <source>
        <dbReference type="ARBA" id="ARBA00001917"/>
    </source>
</evidence>
<evidence type="ECO:0000256" key="4">
    <source>
        <dbReference type="ARBA" id="ARBA00022643"/>
    </source>
</evidence>
<dbReference type="PANTHER" id="PTHR43673:SF2">
    <property type="entry name" value="NITROREDUCTASE"/>
    <property type="match status" value="1"/>
</dbReference>
<dbReference type="EMBL" id="JAJEQM010000003">
    <property type="protein sequence ID" value="MCC2209856.1"/>
    <property type="molecule type" value="Genomic_DNA"/>
</dbReference>
<dbReference type="Gene3D" id="3.40.109.10">
    <property type="entry name" value="NADH Oxidase"/>
    <property type="match status" value="1"/>
</dbReference>
<dbReference type="Gene3D" id="2.20.180.10">
    <property type="entry name" value="putative fmn-dependent nitroreductase like domains"/>
    <property type="match status" value="1"/>
</dbReference>
<evidence type="ECO:0000313" key="7">
    <source>
        <dbReference type="EMBL" id="MCC2209856.1"/>
    </source>
</evidence>
<feature type="domain" description="Nitroreductase" evidence="6">
    <location>
        <begin position="7"/>
        <end position="151"/>
    </location>
</feature>
<accession>A0AAE3J8Y4</accession>
<dbReference type="AlphaFoldDB" id="A0AAE3J8Y4"/>
<dbReference type="Proteomes" id="UP001198242">
    <property type="component" value="Unassembled WGS sequence"/>
</dbReference>
<dbReference type="InterPro" id="IPR023312">
    <property type="entry name" value="Put_nitroreductase_C_bac"/>
</dbReference>
<keyword evidence="8" id="KW-1185">Reference proteome</keyword>
<evidence type="ECO:0000256" key="5">
    <source>
        <dbReference type="ARBA" id="ARBA00023002"/>
    </source>
</evidence>
<dbReference type="RefSeq" id="WP_308455940.1">
    <property type="nucleotide sequence ID" value="NZ_JAJEQM010000003.1"/>
</dbReference>
<evidence type="ECO:0000259" key="6">
    <source>
        <dbReference type="Pfam" id="PF00881"/>
    </source>
</evidence>
<evidence type="ECO:0000256" key="2">
    <source>
        <dbReference type="ARBA" id="ARBA00007118"/>
    </source>
</evidence>
<reference evidence="7 8" key="1">
    <citation type="submission" date="2021-10" db="EMBL/GenBank/DDBJ databases">
        <title>Anaerobic single-cell dispensing facilitates the cultivation of human gut bacteria.</title>
        <authorList>
            <person name="Afrizal A."/>
        </authorList>
    </citation>
    <scope>NUCLEOTIDE SEQUENCE [LARGE SCALE GENOMIC DNA]</scope>
    <source>
        <strain evidence="7 8">CLA-AA-H232</strain>
    </source>
</reference>
<keyword evidence="4" id="KW-0288">FMN</keyword>
<dbReference type="InterPro" id="IPR029479">
    <property type="entry name" value="Nitroreductase"/>
</dbReference>
<dbReference type="Pfam" id="PF00881">
    <property type="entry name" value="Nitroreductase"/>
    <property type="match status" value="1"/>
</dbReference>
<dbReference type="InterPro" id="IPR000415">
    <property type="entry name" value="Nitroreductase-like"/>
</dbReference>
<gene>
    <name evidence="7" type="ORF">LKE05_03465</name>
</gene>
<dbReference type="GO" id="GO:0016491">
    <property type="term" value="F:oxidoreductase activity"/>
    <property type="evidence" value="ECO:0007669"/>
    <property type="project" value="UniProtKB-KW"/>
</dbReference>
<organism evidence="7 8">
    <name type="scientific">Hominilimicola fabiformis</name>
    <dbReference type="NCBI Taxonomy" id="2885356"/>
    <lineage>
        <taxon>Bacteria</taxon>
        <taxon>Bacillati</taxon>
        <taxon>Bacillota</taxon>
        <taxon>Clostridia</taxon>
        <taxon>Eubacteriales</taxon>
        <taxon>Oscillospiraceae</taxon>
        <taxon>Hominilimicola</taxon>
    </lineage>
</organism>
<comment type="cofactor">
    <cofactor evidence="1">
        <name>FMN</name>
        <dbReference type="ChEBI" id="CHEBI:58210"/>
    </cofactor>
</comment>
<proteinExistence type="inferred from homology"/>